<feature type="domain" description="Aminoacyl-transfer RNA synthetases class-II family profile" evidence="6">
    <location>
        <begin position="15"/>
        <end position="311"/>
    </location>
</feature>
<dbReference type="InterPro" id="IPR004364">
    <property type="entry name" value="Aa-tRNA-synt_II"/>
</dbReference>
<evidence type="ECO:0000259" key="6">
    <source>
        <dbReference type="PROSITE" id="PS50862"/>
    </source>
</evidence>
<evidence type="ECO:0000313" key="7">
    <source>
        <dbReference type="EMBL" id="MBK7673588.1"/>
    </source>
</evidence>
<dbReference type="NCBIfam" id="TIGR00462">
    <property type="entry name" value="genX"/>
    <property type="match status" value="1"/>
</dbReference>
<dbReference type="SUPFAM" id="SSF55681">
    <property type="entry name" value="Class II aaRS and biotin synthetases"/>
    <property type="match status" value="1"/>
</dbReference>
<dbReference type="GO" id="GO:0005524">
    <property type="term" value="F:ATP binding"/>
    <property type="evidence" value="ECO:0007669"/>
    <property type="project" value="UniProtKB-KW"/>
</dbReference>
<dbReference type="Pfam" id="PF00152">
    <property type="entry name" value="tRNA-synt_2"/>
    <property type="match status" value="1"/>
</dbReference>
<keyword evidence="4" id="KW-0067">ATP-binding</keyword>
<dbReference type="Gene3D" id="3.30.930.10">
    <property type="entry name" value="Bira Bifunctional Protein, Domain 2"/>
    <property type="match status" value="1"/>
</dbReference>
<sequence>MPALAWQPSASLANLRQRAQILAQIRAYFASQGVLEVETPQLCPATVTDPHLSSIGVPGYGYLQTSPEYAMKRLLAASSGSIYQIARVFRAGEVGRRHNPEFTLLEWYRLGFTPDQLIEEVAAIACIALGETATVRHRYRDLFRAHLDLDPFRCPIAALSAAARRHLDLAFADADRDTWLELLMSHVIEPKLGIDELSFVVDYPPSQAALARLRVDAEGQKVASRFELYHRGVELANGYHELLDADEQRARFAADLRERERLGLPAIPLDRHFLAALEFGLPDCSGVALGLDRLVMLAVGAASLPEVMAFPVSRLNCPL</sequence>
<evidence type="ECO:0000313" key="8">
    <source>
        <dbReference type="Proteomes" id="UP000697998"/>
    </source>
</evidence>
<dbReference type="NCBIfam" id="NF006828">
    <property type="entry name" value="PRK09350.1"/>
    <property type="match status" value="1"/>
</dbReference>
<dbReference type="AlphaFoldDB" id="A0A935PW98"/>
<evidence type="ECO:0000256" key="5">
    <source>
        <dbReference type="ARBA" id="ARBA00052794"/>
    </source>
</evidence>
<dbReference type="PRINTS" id="PR00982">
    <property type="entry name" value="TRNASYNTHLYS"/>
</dbReference>
<dbReference type="GO" id="GO:0000049">
    <property type="term" value="F:tRNA binding"/>
    <property type="evidence" value="ECO:0007669"/>
    <property type="project" value="TreeGrafter"/>
</dbReference>
<accession>A0A935PW98</accession>
<dbReference type="InterPro" id="IPR004525">
    <property type="entry name" value="EpmA"/>
</dbReference>
<dbReference type="GO" id="GO:0005829">
    <property type="term" value="C:cytosol"/>
    <property type="evidence" value="ECO:0007669"/>
    <property type="project" value="TreeGrafter"/>
</dbReference>
<comment type="caution">
    <text evidence="7">The sequence shown here is derived from an EMBL/GenBank/DDBJ whole genome shotgun (WGS) entry which is preliminary data.</text>
</comment>
<gene>
    <name evidence="7" type="primary">genX</name>
    <name evidence="7" type="ORF">IPJ27_01815</name>
</gene>
<dbReference type="FunFam" id="3.30.930.10:FF:000017">
    <property type="entry name" value="Elongation factor P--(R)-beta-lysine ligase"/>
    <property type="match status" value="1"/>
</dbReference>
<comment type="catalytic activity">
    <reaction evidence="5">
        <text>D-beta-lysine + L-lysyl-[protein] + ATP = N(6)-((3R)-3,6-diaminohexanoyl)-L-lysyl-[protein] + AMP + diphosphate + H(+)</text>
        <dbReference type="Rhea" id="RHEA:83435"/>
        <dbReference type="Rhea" id="RHEA-COMP:9752"/>
        <dbReference type="Rhea" id="RHEA-COMP:20131"/>
        <dbReference type="ChEBI" id="CHEBI:15378"/>
        <dbReference type="ChEBI" id="CHEBI:29969"/>
        <dbReference type="ChEBI" id="CHEBI:30616"/>
        <dbReference type="ChEBI" id="CHEBI:33019"/>
        <dbReference type="ChEBI" id="CHEBI:84138"/>
        <dbReference type="ChEBI" id="CHEBI:156053"/>
        <dbReference type="ChEBI" id="CHEBI:456215"/>
    </reaction>
    <physiologicalReaction direction="left-to-right" evidence="5">
        <dbReference type="Rhea" id="RHEA:83436"/>
    </physiologicalReaction>
</comment>
<dbReference type="PANTHER" id="PTHR42918:SF6">
    <property type="entry name" value="ELONGATION FACTOR P--(R)-BETA-LYSINE LIGASE"/>
    <property type="match status" value="1"/>
</dbReference>
<name>A0A935PW98_9PROT</name>
<comment type="subunit">
    <text evidence="1">Homodimer.</text>
</comment>
<protein>
    <submittedName>
        <fullName evidence="7">EF-P lysine aminoacylase GenX</fullName>
    </submittedName>
</protein>
<proteinExistence type="predicted"/>
<dbReference type="InterPro" id="IPR006195">
    <property type="entry name" value="aa-tRNA-synth_II"/>
</dbReference>
<evidence type="ECO:0000256" key="3">
    <source>
        <dbReference type="ARBA" id="ARBA00022741"/>
    </source>
</evidence>
<dbReference type="PROSITE" id="PS50862">
    <property type="entry name" value="AA_TRNA_LIGASE_II"/>
    <property type="match status" value="1"/>
</dbReference>
<organism evidence="7 8">
    <name type="scientific">Candidatus Accumulibacter proximus</name>
    <dbReference type="NCBI Taxonomy" id="2954385"/>
    <lineage>
        <taxon>Bacteria</taxon>
        <taxon>Pseudomonadati</taxon>
        <taxon>Pseudomonadota</taxon>
        <taxon>Betaproteobacteria</taxon>
        <taxon>Candidatus Accumulibacter</taxon>
    </lineage>
</organism>
<evidence type="ECO:0000256" key="2">
    <source>
        <dbReference type="ARBA" id="ARBA00022598"/>
    </source>
</evidence>
<evidence type="ECO:0000256" key="4">
    <source>
        <dbReference type="ARBA" id="ARBA00022840"/>
    </source>
</evidence>
<dbReference type="PANTHER" id="PTHR42918">
    <property type="entry name" value="LYSYL-TRNA SYNTHETASE"/>
    <property type="match status" value="1"/>
</dbReference>
<evidence type="ECO:0000256" key="1">
    <source>
        <dbReference type="ARBA" id="ARBA00011738"/>
    </source>
</evidence>
<keyword evidence="3" id="KW-0547">Nucleotide-binding</keyword>
<dbReference type="Proteomes" id="UP000697998">
    <property type="component" value="Unassembled WGS sequence"/>
</dbReference>
<dbReference type="GO" id="GO:0004824">
    <property type="term" value="F:lysine-tRNA ligase activity"/>
    <property type="evidence" value="ECO:0007669"/>
    <property type="project" value="InterPro"/>
</dbReference>
<keyword evidence="2" id="KW-0436">Ligase</keyword>
<reference evidence="7 8" key="1">
    <citation type="submission" date="2020-10" db="EMBL/GenBank/DDBJ databases">
        <title>Connecting structure to function with the recovery of over 1000 high-quality activated sludge metagenome-assembled genomes encoding full-length rRNA genes using long-read sequencing.</title>
        <authorList>
            <person name="Singleton C.M."/>
            <person name="Petriglieri F."/>
            <person name="Kristensen J.M."/>
            <person name="Kirkegaard R.H."/>
            <person name="Michaelsen T.Y."/>
            <person name="Andersen M.H."/>
            <person name="Karst S.M."/>
            <person name="Dueholm M.S."/>
            <person name="Nielsen P.H."/>
            <person name="Albertsen M."/>
        </authorList>
    </citation>
    <scope>NUCLEOTIDE SEQUENCE [LARGE SCALE GENOMIC DNA]</scope>
    <source>
        <strain evidence="7">EsbW_18-Q3-R4-48_BATAC.285</strain>
    </source>
</reference>
<dbReference type="EMBL" id="JADJMH010000001">
    <property type="protein sequence ID" value="MBK7673588.1"/>
    <property type="molecule type" value="Genomic_DNA"/>
</dbReference>
<dbReference type="InterPro" id="IPR018149">
    <property type="entry name" value="Lys-tRNA-synth_II_C"/>
</dbReference>
<dbReference type="InterPro" id="IPR045864">
    <property type="entry name" value="aa-tRNA-synth_II/BPL/LPL"/>
</dbReference>
<dbReference type="GO" id="GO:0006430">
    <property type="term" value="P:lysyl-tRNA aminoacylation"/>
    <property type="evidence" value="ECO:0007669"/>
    <property type="project" value="InterPro"/>
</dbReference>